<keyword evidence="3" id="KW-1133">Transmembrane helix</keyword>
<dbReference type="Gene3D" id="1.10.357.10">
    <property type="entry name" value="Tetracycline Repressor, domain 2"/>
    <property type="match status" value="1"/>
</dbReference>
<dbReference type="Pfam" id="PF21306">
    <property type="entry name" value="TetR_C_40"/>
    <property type="match status" value="1"/>
</dbReference>
<dbReference type="InterPro" id="IPR049513">
    <property type="entry name" value="TetR_C_40"/>
</dbReference>
<dbReference type="InterPro" id="IPR050624">
    <property type="entry name" value="HTH-type_Tx_Regulator"/>
</dbReference>
<dbReference type="Proteomes" id="UP000744555">
    <property type="component" value="Unassembled WGS sequence"/>
</dbReference>
<proteinExistence type="predicted"/>
<feature type="DNA-binding region" description="H-T-H motif" evidence="2">
    <location>
        <begin position="34"/>
        <end position="53"/>
    </location>
</feature>
<dbReference type="PANTHER" id="PTHR43479:SF11">
    <property type="entry name" value="ACREF_ENVCD OPERON REPRESSOR-RELATED"/>
    <property type="match status" value="1"/>
</dbReference>
<keyword evidence="3" id="KW-0812">Transmembrane</keyword>
<organism evidence="5 6">
    <name type="scientific">Aquipseudomonas alcaligenes</name>
    <name type="common">Pseudomonas alcaligenes</name>
    <dbReference type="NCBI Taxonomy" id="43263"/>
    <lineage>
        <taxon>Bacteria</taxon>
        <taxon>Pseudomonadati</taxon>
        <taxon>Pseudomonadota</taxon>
        <taxon>Gammaproteobacteria</taxon>
        <taxon>Pseudomonadales</taxon>
        <taxon>Pseudomonadaceae</taxon>
        <taxon>Aquipseudomonas</taxon>
    </lineage>
</organism>
<dbReference type="EMBL" id="LZEU01000001">
    <property type="protein sequence ID" value="MBC9249396.1"/>
    <property type="molecule type" value="Genomic_DNA"/>
</dbReference>
<evidence type="ECO:0000256" key="1">
    <source>
        <dbReference type="ARBA" id="ARBA00023125"/>
    </source>
</evidence>
<keyword evidence="1 2" id="KW-0238">DNA-binding</keyword>
<sequence>MRLHRRVQAVSAIQKRIHEAALRLFAEKRIAEVNISELAQSAGLARNTIYKNLESIDSLFEAVASDLSEEMNERVDRSAAPGLDPAQRTANGIRFYIRRAHEEPHWGSFLVRYASSHDSLQRLWDGPPARDALAGLASQRFDFRQEQLMSAVGMLAGSVLAAISLVLQGHKTWRDAGSDTAELVLRAWGVPPDEARRFACEPLPVLPNLD</sequence>
<keyword evidence="6" id="KW-1185">Reference proteome</keyword>
<dbReference type="InterPro" id="IPR009057">
    <property type="entry name" value="Homeodomain-like_sf"/>
</dbReference>
<evidence type="ECO:0000256" key="2">
    <source>
        <dbReference type="PROSITE-ProRule" id="PRU00335"/>
    </source>
</evidence>
<reference evidence="5 6" key="1">
    <citation type="submission" date="2016-06" db="EMBL/GenBank/DDBJ databases">
        <authorList>
            <person name="Ramos C."/>
            <person name="Pintado A."/>
            <person name="Crespo-Gomez J.I."/>
        </authorList>
    </citation>
    <scope>NUCLEOTIDE SEQUENCE [LARGE SCALE GENOMIC DNA]</scope>
    <source>
        <strain evidence="5 6">AVO110</strain>
    </source>
</reference>
<feature type="domain" description="HTH tetR-type" evidence="4">
    <location>
        <begin position="11"/>
        <end position="71"/>
    </location>
</feature>
<evidence type="ECO:0000313" key="6">
    <source>
        <dbReference type="Proteomes" id="UP000744555"/>
    </source>
</evidence>
<feature type="transmembrane region" description="Helical" evidence="3">
    <location>
        <begin position="148"/>
        <end position="167"/>
    </location>
</feature>
<evidence type="ECO:0000259" key="4">
    <source>
        <dbReference type="PROSITE" id="PS50977"/>
    </source>
</evidence>
<dbReference type="PANTHER" id="PTHR43479">
    <property type="entry name" value="ACREF/ENVCD OPERON REPRESSOR-RELATED"/>
    <property type="match status" value="1"/>
</dbReference>
<evidence type="ECO:0000256" key="3">
    <source>
        <dbReference type="SAM" id="Phobius"/>
    </source>
</evidence>
<gene>
    <name evidence="5" type="ORF">A9179_03790</name>
</gene>
<dbReference type="PROSITE" id="PS50977">
    <property type="entry name" value="HTH_TETR_2"/>
    <property type="match status" value="1"/>
</dbReference>
<protein>
    <submittedName>
        <fullName evidence="5">TetR family transcriptional regulator</fullName>
    </submittedName>
</protein>
<dbReference type="SUPFAM" id="SSF46689">
    <property type="entry name" value="Homeodomain-like"/>
    <property type="match status" value="1"/>
</dbReference>
<evidence type="ECO:0000313" key="5">
    <source>
        <dbReference type="EMBL" id="MBC9249396.1"/>
    </source>
</evidence>
<keyword evidence="3" id="KW-0472">Membrane</keyword>
<dbReference type="Pfam" id="PF00440">
    <property type="entry name" value="TetR_N"/>
    <property type="match status" value="1"/>
</dbReference>
<name>A0ABR7RVR6_AQUAC</name>
<dbReference type="InterPro" id="IPR001647">
    <property type="entry name" value="HTH_TetR"/>
</dbReference>
<accession>A0ABR7RVR6</accession>
<comment type="caution">
    <text evidence="5">The sequence shown here is derived from an EMBL/GenBank/DDBJ whole genome shotgun (WGS) entry which is preliminary data.</text>
</comment>